<reference evidence="1" key="1">
    <citation type="submission" date="2022-10" db="EMBL/GenBank/DDBJ databases">
        <authorList>
            <person name="Chen Y."/>
            <person name="Dougan E. K."/>
            <person name="Chan C."/>
            <person name="Rhodes N."/>
            <person name="Thang M."/>
        </authorList>
    </citation>
    <scope>NUCLEOTIDE SEQUENCE</scope>
</reference>
<organism evidence="1">
    <name type="scientific">Cladocopium goreaui</name>
    <dbReference type="NCBI Taxonomy" id="2562237"/>
    <lineage>
        <taxon>Eukaryota</taxon>
        <taxon>Sar</taxon>
        <taxon>Alveolata</taxon>
        <taxon>Dinophyceae</taxon>
        <taxon>Suessiales</taxon>
        <taxon>Symbiodiniaceae</taxon>
        <taxon>Cladocopium</taxon>
    </lineage>
</organism>
<comment type="caution">
    <text evidence="1">The sequence shown here is derived from an EMBL/GenBank/DDBJ whole genome shotgun (WGS) entry which is preliminary data.</text>
</comment>
<accession>A0A9P1DSB2</accession>
<dbReference type="AlphaFoldDB" id="A0A9P1DSB2"/>
<dbReference type="EMBL" id="CAMXCT010006551">
    <property type="protein sequence ID" value="CAI4015787.1"/>
    <property type="molecule type" value="Genomic_DNA"/>
</dbReference>
<protein>
    <submittedName>
        <fullName evidence="1">Uncharacterized protein</fullName>
    </submittedName>
</protein>
<evidence type="ECO:0000313" key="2">
    <source>
        <dbReference type="EMBL" id="CAL1169162.1"/>
    </source>
</evidence>
<dbReference type="EMBL" id="CAMXCT020006551">
    <property type="protein sequence ID" value="CAL1169162.1"/>
    <property type="molecule type" value="Genomic_DNA"/>
</dbReference>
<proteinExistence type="predicted"/>
<evidence type="ECO:0000313" key="3">
    <source>
        <dbReference type="Proteomes" id="UP001152797"/>
    </source>
</evidence>
<evidence type="ECO:0000313" key="1">
    <source>
        <dbReference type="EMBL" id="CAI4015787.1"/>
    </source>
</evidence>
<dbReference type="Proteomes" id="UP001152797">
    <property type="component" value="Unassembled WGS sequence"/>
</dbReference>
<sequence>VREWTAILPASISLKNCYRARGEDQAPVPQSFTFMRRGVMPRRGQGLQVSDRVPRALRTTDMDIADSDVFVMVKETMAASSLSQDPLLVMPGMLLRDSERCLEKANHESCPVVTAKRDRERHDELQAIYMALKRDFPHMRRGLAFYESMLRGDPSGQRVPKLTFLQRAHQQNQQRLPPELGARPQAPKPHELQVIGQKNLGVHLNEVFGDRERMESAINEYVMVESVPPSKPHTQLVPLESTDEFYLPLSAFSYSVNAKNGYFPSNVQYEAHFFEFLTWGYKPALGNIEVRFPCAKADRKIDVFTVGYDDGMCKAIIMLAIVGFIKELEIDMSRDDGSLKMVLSSFRSIRCSYIYFENPRDHFLHSLRSLPHVDITFNVWI</sequence>
<name>A0A9P1DSB2_9DINO</name>
<keyword evidence="3" id="KW-1185">Reference proteome</keyword>
<reference evidence="2" key="2">
    <citation type="submission" date="2024-04" db="EMBL/GenBank/DDBJ databases">
        <authorList>
            <person name="Chen Y."/>
            <person name="Shah S."/>
            <person name="Dougan E. K."/>
            <person name="Thang M."/>
            <person name="Chan C."/>
        </authorList>
    </citation>
    <scope>NUCLEOTIDE SEQUENCE [LARGE SCALE GENOMIC DNA]</scope>
</reference>
<feature type="non-terminal residue" evidence="1">
    <location>
        <position position="381"/>
    </location>
</feature>
<gene>
    <name evidence="1" type="ORF">C1SCF055_LOCUS40595</name>
</gene>
<dbReference type="EMBL" id="CAMXCT030006551">
    <property type="protein sequence ID" value="CAL4803099.1"/>
    <property type="molecule type" value="Genomic_DNA"/>
</dbReference>